<proteinExistence type="predicted"/>
<reference evidence="3 4" key="1">
    <citation type="journal article" date="2023" name="Plants (Basel)">
        <title>Bridging the Gap: Combining Genomics and Transcriptomics Approaches to Understand Stylosanthes scabra, an Orphan Legume from the Brazilian Caatinga.</title>
        <authorList>
            <person name="Ferreira-Neto J.R.C."/>
            <person name="da Silva M.D."/>
            <person name="Binneck E."/>
            <person name="de Melo N.F."/>
            <person name="da Silva R.H."/>
            <person name="de Melo A.L.T.M."/>
            <person name="Pandolfi V."/>
            <person name="Bustamante F.O."/>
            <person name="Brasileiro-Vidal A.C."/>
            <person name="Benko-Iseppon A.M."/>
        </authorList>
    </citation>
    <scope>NUCLEOTIDE SEQUENCE [LARGE SCALE GENOMIC DNA]</scope>
    <source>
        <tissue evidence="3">Leaves</tissue>
    </source>
</reference>
<dbReference type="Pfam" id="PF08387">
    <property type="entry name" value="FBD"/>
    <property type="match status" value="1"/>
</dbReference>
<gene>
    <name evidence="3" type="ORF">PIB30_049760</name>
</gene>
<feature type="region of interest" description="Disordered" evidence="1">
    <location>
        <begin position="1"/>
        <end position="23"/>
    </location>
</feature>
<dbReference type="EMBL" id="JASCZI010211785">
    <property type="protein sequence ID" value="MED6196688.1"/>
    <property type="molecule type" value="Genomic_DNA"/>
</dbReference>
<dbReference type="Gene3D" id="1.20.1280.50">
    <property type="match status" value="1"/>
</dbReference>
<evidence type="ECO:0000313" key="3">
    <source>
        <dbReference type="EMBL" id="MED6196688.1"/>
    </source>
</evidence>
<dbReference type="InterPro" id="IPR001810">
    <property type="entry name" value="F-box_dom"/>
</dbReference>
<dbReference type="SMART" id="SM00256">
    <property type="entry name" value="FBOX"/>
    <property type="match status" value="1"/>
</dbReference>
<evidence type="ECO:0000313" key="4">
    <source>
        <dbReference type="Proteomes" id="UP001341840"/>
    </source>
</evidence>
<dbReference type="Pfam" id="PF00646">
    <property type="entry name" value="F-box"/>
    <property type="match status" value="1"/>
</dbReference>
<dbReference type="PANTHER" id="PTHR31900">
    <property type="entry name" value="F-BOX/RNI SUPERFAMILY PROTEIN-RELATED"/>
    <property type="match status" value="1"/>
</dbReference>
<dbReference type="SUPFAM" id="SSF81383">
    <property type="entry name" value="F-box domain"/>
    <property type="match status" value="1"/>
</dbReference>
<feature type="domain" description="F-box" evidence="2">
    <location>
        <begin position="27"/>
        <end position="63"/>
    </location>
</feature>
<protein>
    <recommendedName>
        <fullName evidence="2">F-box domain-containing protein</fullName>
    </recommendedName>
</protein>
<dbReference type="Proteomes" id="UP001341840">
    <property type="component" value="Unassembled WGS sequence"/>
</dbReference>
<organism evidence="3 4">
    <name type="scientific">Stylosanthes scabra</name>
    <dbReference type="NCBI Taxonomy" id="79078"/>
    <lineage>
        <taxon>Eukaryota</taxon>
        <taxon>Viridiplantae</taxon>
        <taxon>Streptophyta</taxon>
        <taxon>Embryophyta</taxon>
        <taxon>Tracheophyta</taxon>
        <taxon>Spermatophyta</taxon>
        <taxon>Magnoliopsida</taxon>
        <taxon>eudicotyledons</taxon>
        <taxon>Gunneridae</taxon>
        <taxon>Pentapetalae</taxon>
        <taxon>rosids</taxon>
        <taxon>fabids</taxon>
        <taxon>Fabales</taxon>
        <taxon>Fabaceae</taxon>
        <taxon>Papilionoideae</taxon>
        <taxon>50 kb inversion clade</taxon>
        <taxon>dalbergioids sensu lato</taxon>
        <taxon>Dalbergieae</taxon>
        <taxon>Pterocarpus clade</taxon>
        <taxon>Stylosanthes</taxon>
    </lineage>
</organism>
<dbReference type="PROSITE" id="PS50181">
    <property type="entry name" value="FBOX"/>
    <property type="match status" value="1"/>
</dbReference>
<dbReference type="InterPro" id="IPR053781">
    <property type="entry name" value="F-box_AtFBL13-like"/>
</dbReference>
<dbReference type="Gene3D" id="3.80.10.10">
    <property type="entry name" value="Ribonuclease Inhibitor"/>
    <property type="match status" value="1"/>
</dbReference>
<dbReference type="InterPro" id="IPR006566">
    <property type="entry name" value="FBD"/>
</dbReference>
<dbReference type="InterPro" id="IPR050232">
    <property type="entry name" value="FBL13/AtMIF1-like"/>
</dbReference>
<dbReference type="InterPro" id="IPR032675">
    <property type="entry name" value="LRR_dom_sf"/>
</dbReference>
<sequence length="424" mass="49206">MDGISSRSTKKRKMDMISGRTTKKRKLDRISALPDSVLRHILSFLPTKTAVSTSFLSRRWRYLWQHLRDFDFDLDLEQNPEEYDEEEAFMFFAEFTSEVLARRRNRDTRTFRLSCSYNTDEDSYYDRCLNDWMHSVIGPHLQHLHVYLYSDPIPDSTFSDPTPCYGLPTLRTLKVCIIGALRIHKILSGSPVLEELNLSFIVTNVSPKIIVPNSLKRLRIVTDCGRLPSFTPTRARQEVEIEIDTPALEYLSVSFCNNVRGFSVNNLHNVVDAFLNVTVLGYKRVDYLLRLLKALDRAKWLRLASSTMMIMLCAPIFEFPKFSRLLNLQLSIPCFNSSFMINLLYKCPVLKVFKIQNSHWKISTEPINYPSCWTTPTSVPNCLISHWKEIEFEAYEGSKDELAFIAYVLKIGLVWETVTLHLDL</sequence>
<evidence type="ECO:0000259" key="2">
    <source>
        <dbReference type="PROSITE" id="PS50181"/>
    </source>
</evidence>
<evidence type="ECO:0000256" key="1">
    <source>
        <dbReference type="SAM" id="MobiDB-lite"/>
    </source>
</evidence>
<dbReference type="PANTHER" id="PTHR31900:SF30">
    <property type="entry name" value="SUPERFAMILY PROTEIN, PUTATIVE-RELATED"/>
    <property type="match status" value="1"/>
</dbReference>
<comment type="caution">
    <text evidence="3">The sequence shown here is derived from an EMBL/GenBank/DDBJ whole genome shotgun (WGS) entry which is preliminary data.</text>
</comment>
<name>A0ABU6XJ08_9FABA</name>
<dbReference type="InterPro" id="IPR036047">
    <property type="entry name" value="F-box-like_dom_sf"/>
</dbReference>
<accession>A0ABU6XJ08</accession>
<dbReference type="CDD" id="cd22160">
    <property type="entry name" value="F-box_AtFBL13-like"/>
    <property type="match status" value="1"/>
</dbReference>
<keyword evidence="4" id="KW-1185">Reference proteome</keyword>